<reference evidence="1" key="2">
    <citation type="submission" date="2020-09" db="EMBL/GenBank/DDBJ databases">
        <authorList>
            <person name="Sun Q."/>
            <person name="Zhou Y."/>
        </authorList>
    </citation>
    <scope>NUCLEOTIDE SEQUENCE</scope>
    <source>
        <strain evidence="1">CGMCC 1.15519</strain>
    </source>
</reference>
<gene>
    <name evidence="1" type="ORF">GCM10011529_16570</name>
</gene>
<name>A0A917E755_9SPHN</name>
<protein>
    <submittedName>
        <fullName evidence="1">Uncharacterized protein</fullName>
    </submittedName>
</protein>
<comment type="caution">
    <text evidence="1">The sequence shown here is derived from an EMBL/GenBank/DDBJ whole genome shotgun (WGS) entry which is preliminary data.</text>
</comment>
<accession>A0A917E755</accession>
<organism evidence="1 2">
    <name type="scientific">Sandarakinorhabdus glacialis</name>
    <dbReference type="NCBI Taxonomy" id="1614636"/>
    <lineage>
        <taxon>Bacteria</taxon>
        <taxon>Pseudomonadati</taxon>
        <taxon>Pseudomonadota</taxon>
        <taxon>Alphaproteobacteria</taxon>
        <taxon>Sphingomonadales</taxon>
        <taxon>Sphingosinicellaceae</taxon>
        <taxon>Sandarakinorhabdus</taxon>
    </lineage>
</organism>
<sequence>MICADPDLAALDRVMASRYRARVGRVDVETERRLDQDQSDFRNARSQCADAQCVEWLYRQRIGELE</sequence>
<evidence type="ECO:0000313" key="1">
    <source>
        <dbReference type="EMBL" id="GGE10891.1"/>
    </source>
</evidence>
<dbReference type="EMBL" id="BMJM01000005">
    <property type="protein sequence ID" value="GGE10891.1"/>
    <property type="molecule type" value="Genomic_DNA"/>
</dbReference>
<proteinExistence type="predicted"/>
<evidence type="ECO:0000313" key="2">
    <source>
        <dbReference type="Proteomes" id="UP000635071"/>
    </source>
</evidence>
<dbReference type="Proteomes" id="UP000635071">
    <property type="component" value="Unassembled WGS sequence"/>
</dbReference>
<reference evidence="1" key="1">
    <citation type="journal article" date="2014" name="Int. J. Syst. Evol. Microbiol.">
        <title>Complete genome sequence of Corynebacterium casei LMG S-19264T (=DSM 44701T), isolated from a smear-ripened cheese.</title>
        <authorList>
            <consortium name="US DOE Joint Genome Institute (JGI-PGF)"/>
            <person name="Walter F."/>
            <person name="Albersmeier A."/>
            <person name="Kalinowski J."/>
            <person name="Ruckert C."/>
        </authorList>
    </citation>
    <scope>NUCLEOTIDE SEQUENCE</scope>
    <source>
        <strain evidence="1">CGMCC 1.15519</strain>
    </source>
</reference>
<dbReference type="AlphaFoldDB" id="A0A917E755"/>
<keyword evidence="2" id="KW-1185">Reference proteome</keyword>